<dbReference type="Pfam" id="PF04116">
    <property type="entry name" value="FA_hydroxylase"/>
    <property type="match status" value="1"/>
</dbReference>
<dbReference type="STRING" id="1121279.SAMN02745887_00547"/>
<dbReference type="AlphaFoldDB" id="A0A1K2H7U3"/>
<dbReference type="Proteomes" id="UP000186513">
    <property type="component" value="Unassembled WGS sequence"/>
</dbReference>
<feature type="transmembrane region" description="Helical" evidence="5">
    <location>
        <begin position="138"/>
        <end position="163"/>
    </location>
</feature>
<reference evidence="7 8" key="1">
    <citation type="submission" date="2016-11" db="EMBL/GenBank/DDBJ databases">
        <authorList>
            <person name="Jaros S."/>
            <person name="Januszkiewicz K."/>
            <person name="Wedrychowicz H."/>
        </authorList>
    </citation>
    <scope>NUCLEOTIDE SEQUENCE [LARGE SCALE GENOMIC DNA]</scope>
    <source>
        <strain evidence="7 8">DSM 18899</strain>
    </source>
</reference>
<protein>
    <submittedName>
        <fullName evidence="7">Sterol desaturase/sphingolipid hydroxylase, fatty acid hydroxylase superfamily</fullName>
    </submittedName>
</protein>
<dbReference type="RefSeq" id="WP_072427093.1">
    <property type="nucleotide sequence ID" value="NZ_FPKR01000002.1"/>
</dbReference>
<dbReference type="InterPro" id="IPR050307">
    <property type="entry name" value="Sterol_Desaturase_Related"/>
</dbReference>
<evidence type="ECO:0000256" key="2">
    <source>
        <dbReference type="ARBA" id="ARBA00022692"/>
    </source>
</evidence>
<evidence type="ECO:0000256" key="5">
    <source>
        <dbReference type="SAM" id="Phobius"/>
    </source>
</evidence>
<feature type="domain" description="Fatty acid hydroxylase" evidence="6">
    <location>
        <begin position="105"/>
        <end position="235"/>
    </location>
</feature>
<dbReference type="EMBL" id="FPKR01000002">
    <property type="protein sequence ID" value="SFZ72163.1"/>
    <property type="molecule type" value="Genomic_DNA"/>
</dbReference>
<evidence type="ECO:0000259" key="6">
    <source>
        <dbReference type="Pfam" id="PF04116"/>
    </source>
</evidence>
<evidence type="ECO:0000256" key="3">
    <source>
        <dbReference type="ARBA" id="ARBA00022989"/>
    </source>
</evidence>
<evidence type="ECO:0000256" key="4">
    <source>
        <dbReference type="ARBA" id="ARBA00023136"/>
    </source>
</evidence>
<evidence type="ECO:0000313" key="8">
    <source>
        <dbReference type="Proteomes" id="UP000186513"/>
    </source>
</evidence>
<comment type="subcellular location">
    <subcellularLocation>
        <location evidence="1">Membrane</location>
    </subcellularLocation>
</comment>
<organism evidence="7 8">
    <name type="scientific">Chitinimonas taiwanensis DSM 18899</name>
    <dbReference type="NCBI Taxonomy" id="1121279"/>
    <lineage>
        <taxon>Bacteria</taxon>
        <taxon>Pseudomonadati</taxon>
        <taxon>Pseudomonadota</taxon>
        <taxon>Betaproteobacteria</taxon>
        <taxon>Neisseriales</taxon>
        <taxon>Chitinibacteraceae</taxon>
        <taxon>Chitinimonas</taxon>
    </lineage>
</organism>
<name>A0A1K2H7U3_9NEIS</name>
<feature type="transmembrane region" description="Helical" evidence="5">
    <location>
        <begin position="13"/>
        <end position="35"/>
    </location>
</feature>
<dbReference type="InterPro" id="IPR006694">
    <property type="entry name" value="Fatty_acid_hydroxylase"/>
</dbReference>
<proteinExistence type="predicted"/>
<keyword evidence="2 5" id="KW-0812">Transmembrane</keyword>
<dbReference type="GO" id="GO:0016491">
    <property type="term" value="F:oxidoreductase activity"/>
    <property type="evidence" value="ECO:0007669"/>
    <property type="project" value="InterPro"/>
</dbReference>
<sequence length="258" mass="29555">MRELILGFDWQQIMLWGCAFFAALYLGFGALNLWLTRWLMPRLGHGGQLDPRPLGAGQLRRELGLSALSVLLFGTGSIFPWGLLQLGWAQLAVAPSALRIVAEIAVLVVWNEIHFYVNHWLLHSRWLRRFHLPHHRSIVVTPWSTYAFHPIEALMLGNVILLPMLVHDFAVWSLLAVPVFSIVFNNIGHSNYDFLPDFDRDRWWLNGARRHHLHHACYQGNYGFMFPFMDRLFGTALPPDAAKPQLDRHAAKQGTHAA</sequence>
<dbReference type="GO" id="GO:0008610">
    <property type="term" value="P:lipid biosynthetic process"/>
    <property type="evidence" value="ECO:0007669"/>
    <property type="project" value="InterPro"/>
</dbReference>
<keyword evidence="8" id="KW-1185">Reference proteome</keyword>
<dbReference type="GO" id="GO:0016020">
    <property type="term" value="C:membrane"/>
    <property type="evidence" value="ECO:0007669"/>
    <property type="project" value="UniProtKB-SubCell"/>
</dbReference>
<gene>
    <name evidence="7" type="ORF">SAMN02745887_00547</name>
</gene>
<dbReference type="PANTHER" id="PTHR11863">
    <property type="entry name" value="STEROL DESATURASE"/>
    <property type="match status" value="1"/>
</dbReference>
<feature type="transmembrane region" description="Helical" evidence="5">
    <location>
        <begin position="63"/>
        <end position="84"/>
    </location>
</feature>
<accession>A0A1K2H7U3</accession>
<keyword evidence="3 5" id="KW-1133">Transmembrane helix</keyword>
<evidence type="ECO:0000256" key="1">
    <source>
        <dbReference type="ARBA" id="ARBA00004370"/>
    </source>
</evidence>
<keyword evidence="4 5" id="KW-0472">Membrane</keyword>
<feature type="transmembrane region" description="Helical" evidence="5">
    <location>
        <begin position="169"/>
        <end position="187"/>
    </location>
</feature>
<evidence type="ECO:0000313" key="7">
    <source>
        <dbReference type="EMBL" id="SFZ72163.1"/>
    </source>
</evidence>
<feature type="transmembrane region" description="Helical" evidence="5">
    <location>
        <begin position="96"/>
        <end position="117"/>
    </location>
</feature>
<dbReference type="GO" id="GO:0005506">
    <property type="term" value="F:iron ion binding"/>
    <property type="evidence" value="ECO:0007669"/>
    <property type="project" value="InterPro"/>
</dbReference>